<proteinExistence type="predicted"/>
<accession>A0A3E2VCS4</accession>
<dbReference type="GO" id="GO:0003677">
    <property type="term" value="F:DNA binding"/>
    <property type="evidence" value="ECO:0007669"/>
    <property type="project" value="InterPro"/>
</dbReference>
<evidence type="ECO:0000313" key="3">
    <source>
        <dbReference type="Proteomes" id="UP000260025"/>
    </source>
</evidence>
<dbReference type="CDD" id="cd00093">
    <property type="entry name" value="HTH_XRE"/>
    <property type="match status" value="1"/>
</dbReference>
<dbReference type="Proteomes" id="UP000260025">
    <property type="component" value="Unassembled WGS sequence"/>
</dbReference>
<comment type="caution">
    <text evidence="2">The sequence shown here is derived from an EMBL/GenBank/DDBJ whole genome shotgun (WGS) entry which is preliminary data.</text>
</comment>
<feature type="domain" description="HTH cro/C1-type" evidence="1">
    <location>
        <begin position="30"/>
        <end position="81"/>
    </location>
</feature>
<organism evidence="2 3">
    <name type="scientific">Clostridium innocuum</name>
    <dbReference type="NCBI Taxonomy" id="1522"/>
    <lineage>
        <taxon>Bacteria</taxon>
        <taxon>Bacillati</taxon>
        <taxon>Bacillota</taxon>
        <taxon>Clostridia</taxon>
        <taxon>Eubacteriales</taxon>
        <taxon>Clostridiaceae</taxon>
        <taxon>Clostridium</taxon>
    </lineage>
</organism>
<dbReference type="SUPFAM" id="SSF47413">
    <property type="entry name" value="lambda repressor-like DNA-binding domains"/>
    <property type="match status" value="1"/>
</dbReference>
<name>A0A3E2VCS4_CLOIN</name>
<dbReference type="AlphaFoldDB" id="A0A3E2VCS4"/>
<dbReference type="RefSeq" id="WP_117445033.1">
    <property type="nucleotide sequence ID" value="NZ_JAJFEN010000096.1"/>
</dbReference>
<gene>
    <name evidence="2" type="ORF">DXA38_22205</name>
</gene>
<evidence type="ECO:0000313" key="2">
    <source>
        <dbReference type="EMBL" id="RGC08236.1"/>
    </source>
</evidence>
<dbReference type="InterPro" id="IPR001387">
    <property type="entry name" value="Cro/C1-type_HTH"/>
</dbReference>
<protein>
    <submittedName>
        <fullName evidence="2">XRE family transcriptional regulator</fullName>
    </submittedName>
</protein>
<dbReference type="Gene3D" id="1.10.260.40">
    <property type="entry name" value="lambda repressor-like DNA-binding domains"/>
    <property type="match status" value="1"/>
</dbReference>
<dbReference type="EMBL" id="QVEV01000082">
    <property type="protein sequence ID" value="RGC08236.1"/>
    <property type="molecule type" value="Genomic_DNA"/>
</dbReference>
<dbReference type="SMART" id="SM00530">
    <property type="entry name" value="HTH_XRE"/>
    <property type="match status" value="1"/>
</dbReference>
<dbReference type="PROSITE" id="PS50943">
    <property type="entry name" value="HTH_CROC1"/>
    <property type="match status" value="1"/>
</dbReference>
<reference evidence="2 3" key="1">
    <citation type="submission" date="2018-08" db="EMBL/GenBank/DDBJ databases">
        <title>A genome reference for cultivated species of the human gut microbiota.</title>
        <authorList>
            <person name="Zou Y."/>
            <person name="Xue W."/>
            <person name="Luo G."/>
        </authorList>
    </citation>
    <scope>NUCLEOTIDE SEQUENCE [LARGE SCALE GENOMIC DNA]</scope>
    <source>
        <strain evidence="2 3">OF01-2LB</strain>
    </source>
</reference>
<evidence type="ECO:0000259" key="1">
    <source>
        <dbReference type="PROSITE" id="PS50943"/>
    </source>
</evidence>
<dbReference type="InterPro" id="IPR010982">
    <property type="entry name" value="Lambda_DNA-bd_dom_sf"/>
</dbReference>
<sequence>MPVKKNFNKLGINKIHSIMRELRERTESPNRKALSQRELASEIGVAHSRISKLEAEEDETEPSLSDLLAYRSYFNVSIDYLLGLESEPSTDVDLKAISNEYGISSKSMENIRRIIDKDCSLRCYNDVLDDYTLAMRYVVNAFLESISLEDFFIDFVDYLNFYAMSDESVYIWSTYQQEIENYNDITIKDFYTDFLSDADCDSSKMVLNPDIFDDVLLNKVKNSIKDIKRNSALYNELNYLEWVRISGNIEKIKEDIKSNSNLSEKDKENMINALLNDSIHKNRLNKLQKELERYKNINNDRH</sequence>
<dbReference type="Pfam" id="PF01381">
    <property type="entry name" value="HTH_3"/>
    <property type="match status" value="1"/>
</dbReference>
<dbReference type="OrthoDB" id="9805856at2"/>